<evidence type="ECO:0000313" key="2">
    <source>
        <dbReference type="EMBL" id="MBW6411056.1"/>
    </source>
</evidence>
<keyword evidence="2" id="KW-0012">Acyltransferase</keyword>
<comment type="caution">
    <text evidence="2">The sequence shown here is derived from an EMBL/GenBank/DDBJ whole genome shotgun (WGS) entry which is preliminary data.</text>
</comment>
<dbReference type="InterPro" id="IPR000182">
    <property type="entry name" value="GNAT_dom"/>
</dbReference>
<evidence type="ECO:0000259" key="1">
    <source>
        <dbReference type="PROSITE" id="PS51186"/>
    </source>
</evidence>
<dbReference type="EMBL" id="JAHXPT010000011">
    <property type="protein sequence ID" value="MBW6411056.1"/>
    <property type="molecule type" value="Genomic_DNA"/>
</dbReference>
<dbReference type="PROSITE" id="PS51186">
    <property type="entry name" value="GNAT"/>
    <property type="match status" value="1"/>
</dbReference>
<reference evidence="2 3" key="1">
    <citation type="submission" date="2021-07" db="EMBL/GenBank/DDBJ databases">
        <title>Clostridium weizhouense sp. nov., an anaerobic bacterium isolated from activated sludge of Petroleum wastewater.</title>
        <authorList>
            <person name="Li Q."/>
        </authorList>
    </citation>
    <scope>NUCLEOTIDE SEQUENCE [LARGE SCALE GENOMIC DNA]</scope>
    <source>
        <strain evidence="2 3">YB-6</strain>
    </source>
</reference>
<dbReference type="Pfam" id="PF13673">
    <property type="entry name" value="Acetyltransf_10"/>
    <property type="match status" value="1"/>
</dbReference>
<gene>
    <name evidence="2" type="ORF">KYD98_13240</name>
</gene>
<dbReference type="Proteomes" id="UP001519921">
    <property type="component" value="Unassembled WGS sequence"/>
</dbReference>
<accession>A0ABS7ARM1</accession>
<dbReference type="RefSeq" id="WP_219780520.1">
    <property type="nucleotide sequence ID" value="NZ_JAHXPT010000011.1"/>
</dbReference>
<proteinExistence type="predicted"/>
<dbReference type="InterPro" id="IPR016181">
    <property type="entry name" value="Acyl_CoA_acyltransferase"/>
</dbReference>
<dbReference type="SUPFAM" id="SSF55729">
    <property type="entry name" value="Acyl-CoA N-acyltransferases (Nat)"/>
    <property type="match status" value="1"/>
</dbReference>
<keyword evidence="3" id="KW-1185">Reference proteome</keyword>
<evidence type="ECO:0000313" key="3">
    <source>
        <dbReference type="Proteomes" id="UP001519921"/>
    </source>
</evidence>
<organism evidence="2 3">
    <name type="scientific">Clostridium weizhouense</name>
    <dbReference type="NCBI Taxonomy" id="2859781"/>
    <lineage>
        <taxon>Bacteria</taxon>
        <taxon>Bacillati</taxon>
        <taxon>Bacillota</taxon>
        <taxon>Clostridia</taxon>
        <taxon>Eubacteriales</taxon>
        <taxon>Clostridiaceae</taxon>
        <taxon>Clostridium</taxon>
    </lineage>
</organism>
<keyword evidence="2" id="KW-0808">Transferase</keyword>
<protein>
    <submittedName>
        <fullName evidence="2">GNAT family N-acetyltransferase</fullName>
        <ecNumber evidence="2">2.3.1.-</ecNumber>
    </submittedName>
</protein>
<dbReference type="CDD" id="cd04301">
    <property type="entry name" value="NAT_SF"/>
    <property type="match status" value="1"/>
</dbReference>
<name>A0ABS7ARM1_9CLOT</name>
<dbReference type="EC" id="2.3.1.-" evidence="2"/>
<feature type="domain" description="N-acetyltransferase" evidence="1">
    <location>
        <begin position="6"/>
        <end position="147"/>
    </location>
</feature>
<sequence>MEWKIKKFSELTLDELYEICKVRYEVFACEQKIFQENDFDDIDKKVFHLFLQDKEKIVAYARLIPSEITYTQSSIGRVLVLKEYRRKGIAFDLMKRSVEFLREKLNEDQIVVSAQLYVKELYESVGFKVVSDIYDEVDIPHVKMELI</sequence>
<dbReference type="Gene3D" id="3.40.630.30">
    <property type="match status" value="1"/>
</dbReference>
<dbReference type="GO" id="GO:0016746">
    <property type="term" value="F:acyltransferase activity"/>
    <property type="evidence" value="ECO:0007669"/>
    <property type="project" value="UniProtKB-KW"/>
</dbReference>